<dbReference type="PANTHER" id="PTHR43303:SF4">
    <property type="entry name" value="NADPH DEHYDROGENASE C23G7.10C-RELATED"/>
    <property type="match status" value="1"/>
</dbReference>
<keyword evidence="5" id="KW-0560">Oxidoreductase</keyword>
<organism evidence="7 8">
    <name type="scientific">Monascus purpureus</name>
    <name type="common">Red mold</name>
    <name type="synonym">Monascus anka</name>
    <dbReference type="NCBI Taxonomy" id="5098"/>
    <lineage>
        <taxon>Eukaryota</taxon>
        <taxon>Fungi</taxon>
        <taxon>Dikarya</taxon>
        <taxon>Ascomycota</taxon>
        <taxon>Pezizomycotina</taxon>
        <taxon>Eurotiomycetes</taxon>
        <taxon>Eurotiomycetidae</taxon>
        <taxon>Eurotiales</taxon>
        <taxon>Aspergillaceae</taxon>
        <taxon>Monascus</taxon>
    </lineage>
</organism>
<dbReference type="EMBL" id="VIFY01000174">
    <property type="protein sequence ID" value="TQB69070.1"/>
    <property type="molecule type" value="Genomic_DNA"/>
</dbReference>
<evidence type="ECO:0000313" key="7">
    <source>
        <dbReference type="EMBL" id="TQB69070.1"/>
    </source>
</evidence>
<evidence type="ECO:0000256" key="5">
    <source>
        <dbReference type="ARBA" id="ARBA00023002"/>
    </source>
</evidence>
<dbReference type="InterPro" id="IPR001155">
    <property type="entry name" value="OxRdtase_FMN_N"/>
</dbReference>
<proteinExistence type="predicted"/>
<dbReference type="AlphaFoldDB" id="A0A507QPW1"/>
<dbReference type="OrthoDB" id="72788at2759"/>
<dbReference type="GO" id="GO:0050661">
    <property type="term" value="F:NADP binding"/>
    <property type="evidence" value="ECO:0007669"/>
    <property type="project" value="InterPro"/>
</dbReference>
<reference evidence="7 8" key="1">
    <citation type="submission" date="2019-06" db="EMBL/GenBank/DDBJ databases">
        <title>Wine fermentation using esterase from Monascus purpureus.</title>
        <authorList>
            <person name="Geng C."/>
            <person name="Zhang Y."/>
        </authorList>
    </citation>
    <scope>NUCLEOTIDE SEQUENCE [LARGE SCALE GENOMIC DNA]</scope>
    <source>
        <strain evidence="7">HQ1</strain>
    </source>
</reference>
<dbReference type="STRING" id="5098.A0A507QPW1"/>
<evidence type="ECO:0000256" key="1">
    <source>
        <dbReference type="ARBA" id="ARBA00001917"/>
    </source>
</evidence>
<evidence type="ECO:0000256" key="3">
    <source>
        <dbReference type="ARBA" id="ARBA00022643"/>
    </source>
</evidence>
<sequence length="223" mass="24463">MSRAQIRKTIGDWVNAAKLAVQAGFDVIEIHGAHGYLIHELCSPVSNKRTDEYGGSFKNRVRLALEIARGIRAAIPDSTLLFYRISATEWMSATSSEKEEEEESSWTIEQSIQLSELLKPLGVDLIDVSSGGISPLQQLPPLVPAYQAPLSKAIKDGVPGILTSAVGKIWDAKTAEHVVSSGMADVVFIGREFARNPSLVLDFAYDLGVRVKWPVQLHRSQPR</sequence>
<protein>
    <recommendedName>
        <fullName evidence="6">NADH:flavin oxidoreductase/NADH oxidase N-terminal domain-containing protein</fullName>
    </recommendedName>
</protein>
<dbReference type="InterPro" id="IPR044152">
    <property type="entry name" value="YqjM-like"/>
</dbReference>
<dbReference type="GO" id="GO:0010181">
    <property type="term" value="F:FMN binding"/>
    <property type="evidence" value="ECO:0007669"/>
    <property type="project" value="InterPro"/>
</dbReference>
<keyword evidence="4" id="KW-0521">NADP</keyword>
<dbReference type="Pfam" id="PF00724">
    <property type="entry name" value="Oxidored_FMN"/>
    <property type="match status" value="1"/>
</dbReference>
<accession>A0A507QPW1</accession>
<dbReference type="SUPFAM" id="SSF51395">
    <property type="entry name" value="FMN-linked oxidoreductases"/>
    <property type="match status" value="1"/>
</dbReference>
<dbReference type="Gene3D" id="3.20.20.70">
    <property type="entry name" value="Aldolase class I"/>
    <property type="match status" value="1"/>
</dbReference>
<feature type="domain" description="NADH:flavin oxidoreductase/NADH oxidase N-terminal" evidence="6">
    <location>
        <begin position="1"/>
        <end position="201"/>
    </location>
</feature>
<dbReference type="PANTHER" id="PTHR43303">
    <property type="entry name" value="NADPH DEHYDROGENASE C23G7.10C-RELATED"/>
    <property type="match status" value="1"/>
</dbReference>
<evidence type="ECO:0000313" key="8">
    <source>
        <dbReference type="Proteomes" id="UP000319663"/>
    </source>
</evidence>
<comment type="caution">
    <text evidence="7">The sequence shown here is derived from an EMBL/GenBank/DDBJ whole genome shotgun (WGS) entry which is preliminary data.</text>
</comment>
<dbReference type="InterPro" id="IPR013785">
    <property type="entry name" value="Aldolase_TIM"/>
</dbReference>
<gene>
    <name evidence="7" type="ORF">MPDQ_002400</name>
</gene>
<keyword evidence="2" id="KW-0285">Flavoprotein</keyword>
<evidence type="ECO:0000256" key="2">
    <source>
        <dbReference type="ARBA" id="ARBA00022630"/>
    </source>
</evidence>
<keyword evidence="3" id="KW-0288">FMN</keyword>
<keyword evidence="8" id="KW-1185">Reference proteome</keyword>
<dbReference type="GO" id="GO:0003959">
    <property type="term" value="F:NADPH dehydrogenase activity"/>
    <property type="evidence" value="ECO:0007669"/>
    <property type="project" value="InterPro"/>
</dbReference>
<dbReference type="Proteomes" id="UP000319663">
    <property type="component" value="Unassembled WGS sequence"/>
</dbReference>
<evidence type="ECO:0000256" key="4">
    <source>
        <dbReference type="ARBA" id="ARBA00022857"/>
    </source>
</evidence>
<name>A0A507QPW1_MONPU</name>
<comment type="cofactor">
    <cofactor evidence="1">
        <name>FMN</name>
        <dbReference type="ChEBI" id="CHEBI:58210"/>
    </cofactor>
</comment>
<evidence type="ECO:0000259" key="6">
    <source>
        <dbReference type="Pfam" id="PF00724"/>
    </source>
</evidence>